<name>A0A0A2M2V9_9FLAO</name>
<dbReference type="InterPro" id="IPR013783">
    <property type="entry name" value="Ig-like_fold"/>
</dbReference>
<proteinExistence type="predicted"/>
<evidence type="ECO:0000313" key="3">
    <source>
        <dbReference type="Proteomes" id="UP000030121"/>
    </source>
</evidence>
<dbReference type="Proteomes" id="UP000030121">
    <property type="component" value="Unassembled WGS sequence"/>
</dbReference>
<gene>
    <name evidence="2" type="ORF">Q764_13840</name>
</gene>
<dbReference type="AlphaFoldDB" id="A0A0A2M2V9"/>
<dbReference type="InterPro" id="IPR036116">
    <property type="entry name" value="FN3_sf"/>
</dbReference>
<evidence type="ECO:0000259" key="1">
    <source>
        <dbReference type="PROSITE" id="PS50853"/>
    </source>
</evidence>
<accession>A0A0A2M2V9</accession>
<dbReference type="InterPro" id="IPR003961">
    <property type="entry name" value="FN3_dom"/>
</dbReference>
<evidence type="ECO:0000313" key="2">
    <source>
        <dbReference type="EMBL" id="KGO85956.1"/>
    </source>
</evidence>
<organism evidence="2 3">
    <name type="scientific">Flavobacterium suncheonense GH29-5 = DSM 17707</name>
    <dbReference type="NCBI Taxonomy" id="1121899"/>
    <lineage>
        <taxon>Bacteria</taxon>
        <taxon>Pseudomonadati</taxon>
        <taxon>Bacteroidota</taxon>
        <taxon>Flavobacteriia</taxon>
        <taxon>Flavobacteriales</taxon>
        <taxon>Flavobacteriaceae</taxon>
        <taxon>Flavobacterium</taxon>
    </lineage>
</organism>
<feature type="non-terminal residue" evidence="2">
    <location>
        <position position="172"/>
    </location>
</feature>
<protein>
    <recommendedName>
        <fullName evidence="1">Fibronectin type-III domain-containing protein</fullName>
    </recommendedName>
</protein>
<dbReference type="SUPFAM" id="SSF49265">
    <property type="entry name" value="Fibronectin type III"/>
    <property type="match status" value="1"/>
</dbReference>
<sequence>TTATLSWTPGLTETTWEVIIQAPGAGAPTAGSTGLSAASNPYVATTNSALVPLTPATTYEYWVRAVCSASDNSIWIGPKTFTTLCSVINVPFQEGFNSTSPTQQCWTVVNANGDTDMWNMDYATNPFEGNQAAMLLTDFNAGANDDWLISPTLNLSATPGPKRLKFHYRVQS</sequence>
<dbReference type="Gene3D" id="2.60.40.10">
    <property type="entry name" value="Immunoglobulins"/>
    <property type="match status" value="1"/>
</dbReference>
<feature type="domain" description="Fibronectin type-III" evidence="1">
    <location>
        <begin position="1"/>
        <end position="86"/>
    </location>
</feature>
<feature type="non-terminal residue" evidence="2">
    <location>
        <position position="1"/>
    </location>
</feature>
<keyword evidence="3" id="KW-1185">Reference proteome</keyword>
<comment type="caution">
    <text evidence="2">The sequence shown here is derived from an EMBL/GenBank/DDBJ whole genome shotgun (WGS) entry which is preliminary data.</text>
</comment>
<dbReference type="EMBL" id="JRLW01000035">
    <property type="protein sequence ID" value="KGO85956.1"/>
    <property type="molecule type" value="Genomic_DNA"/>
</dbReference>
<dbReference type="NCBIfam" id="NF038128">
    <property type="entry name" value="choice_anch_J"/>
    <property type="match status" value="1"/>
</dbReference>
<reference evidence="2 3" key="1">
    <citation type="submission" date="2013-09" db="EMBL/GenBank/DDBJ databases">
        <authorList>
            <person name="Zeng Z."/>
            <person name="Chen C."/>
        </authorList>
    </citation>
    <scope>NUCLEOTIDE SEQUENCE [LARGE SCALE GENOMIC DNA]</scope>
    <source>
        <strain evidence="2 3">GH29-5</strain>
    </source>
</reference>
<dbReference type="PROSITE" id="PS50853">
    <property type="entry name" value="FN3"/>
    <property type="match status" value="1"/>
</dbReference>
<dbReference type="eggNOG" id="COG3291">
    <property type="taxonomic scope" value="Bacteria"/>
</dbReference>
<dbReference type="RefSeq" id="WP_035745062.1">
    <property type="nucleotide sequence ID" value="NZ_JRLW01000035.1"/>
</dbReference>
<dbReference type="Gene3D" id="2.60.120.200">
    <property type="match status" value="1"/>
</dbReference>